<sequence>MDIRSVGMGKLLNNIYIKQFINEHILKKHENDNLSAAVLKPTTPTSLNGKKNPAQSKNILLPNPPKTNFPARESFKVNPVASLNNPAPPAPPSPPLLPTATLTPPVKLPVSLASTKVPPEPLSPKFIPNLKKENINNRESNIVEEGDDDDEEEVEEIEDDDHEHPLENSKTTGTLIPSSSTSKPTVPEIVKQEKDNHQGSDIGEEGDNNEEEDDYEYYEEEEPLEKSKTTSKPISSSLTSNPTLPEIVKQEKDNHQGSDIGEEGDNNEEGDDYEYYEEEEPLEKSKTVASISIPSSSTFKLTVPNIVKQEDNRRGSNIGEKGDGYEGDDYEEEDDYEEGDDYKEYNDDTVVDGHNSKYNLKYSNYSTLIPTNNIINDGVRVNPPVTMNSPITTEPQLSKDELIENNYNDSEYSTNTNEDNIENQSNDQYVSENKERILNGYTALKKILYMLHDYASLTFNWIINKINYRMEHNEIKKTLLNLYYSNFYSENCSNILSASRQPDSIAPCTPFLLYRYSWNEKNMNHRNGYWNPIEILITKSGNGIVYLFPKNLFNKYINPILISSKDLRSMFLAAGPTIHPSNQHTLFSLMNFSRSSLDHKKLNPVLFFDHHEYGNFKNNLSTVPIPNQKWFYITCIAFNLYSGRSGSNNSLHKFFKTPRLIVFKIHYASNQLSLPLYEF</sequence>
<feature type="region of interest" description="Disordered" evidence="1">
    <location>
        <begin position="79"/>
        <end position="102"/>
    </location>
</feature>
<feature type="region of interest" description="Disordered" evidence="1">
    <location>
        <begin position="137"/>
        <end position="289"/>
    </location>
</feature>
<feature type="compositionally biased region" description="Acidic residues" evidence="1">
    <location>
        <begin position="260"/>
        <end position="281"/>
    </location>
</feature>
<feature type="compositionally biased region" description="Pro residues" evidence="1">
    <location>
        <begin position="86"/>
        <end position="97"/>
    </location>
</feature>
<dbReference type="Proteomes" id="UP000475862">
    <property type="component" value="Unassembled WGS sequence"/>
</dbReference>
<name>A0A6G0TMM9_APHGL</name>
<feature type="compositionally biased region" description="Acidic residues" evidence="1">
    <location>
        <begin position="142"/>
        <end position="161"/>
    </location>
</feature>
<comment type="caution">
    <text evidence="2">The sequence shown here is derived from an EMBL/GenBank/DDBJ whole genome shotgun (WGS) entry which is preliminary data.</text>
</comment>
<reference evidence="2 3" key="1">
    <citation type="submission" date="2019-08" db="EMBL/GenBank/DDBJ databases">
        <title>The genome of the soybean aphid Biotype 1, its phylome, world population structure and adaptation to the North American continent.</title>
        <authorList>
            <person name="Giordano R."/>
            <person name="Donthu R.K."/>
            <person name="Hernandez A.G."/>
            <person name="Wright C.L."/>
            <person name="Zimin A.V."/>
        </authorList>
    </citation>
    <scope>NUCLEOTIDE SEQUENCE [LARGE SCALE GENOMIC DNA]</scope>
    <source>
        <tissue evidence="2">Whole aphids</tissue>
    </source>
</reference>
<feature type="compositionally biased region" description="Polar residues" evidence="1">
    <location>
        <begin position="168"/>
        <end position="184"/>
    </location>
</feature>
<feature type="region of interest" description="Disordered" evidence="1">
    <location>
        <begin position="408"/>
        <end position="428"/>
    </location>
</feature>
<feature type="compositionally biased region" description="Acidic residues" evidence="1">
    <location>
        <begin position="202"/>
        <end position="223"/>
    </location>
</feature>
<feature type="compositionally biased region" description="Basic and acidic residues" evidence="1">
    <location>
        <begin position="310"/>
        <end position="324"/>
    </location>
</feature>
<evidence type="ECO:0000313" key="3">
    <source>
        <dbReference type="Proteomes" id="UP000475862"/>
    </source>
</evidence>
<keyword evidence="3" id="KW-1185">Reference proteome</keyword>
<feature type="compositionally biased region" description="Acidic residues" evidence="1">
    <location>
        <begin position="325"/>
        <end position="341"/>
    </location>
</feature>
<accession>A0A6G0TMM9</accession>
<feature type="compositionally biased region" description="Low complexity" evidence="1">
    <location>
        <begin position="230"/>
        <end position="240"/>
    </location>
</feature>
<dbReference type="OrthoDB" id="6624279at2759"/>
<feature type="region of interest" description="Disordered" evidence="1">
    <location>
        <begin position="310"/>
        <end position="350"/>
    </location>
</feature>
<dbReference type="AlphaFoldDB" id="A0A6G0TMM9"/>
<dbReference type="EMBL" id="VYZN01000025">
    <property type="protein sequence ID" value="KAE9535601.1"/>
    <property type="molecule type" value="Genomic_DNA"/>
</dbReference>
<feature type="region of interest" description="Disordered" evidence="1">
    <location>
        <begin position="42"/>
        <end position="64"/>
    </location>
</feature>
<proteinExistence type="predicted"/>
<evidence type="ECO:0000313" key="2">
    <source>
        <dbReference type="EMBL" id="KAE9535601.1"/>
    </source>
</evidence>
<protein>
    <submittedName>
        <fullName evidence="2">Uncharacterized protein</fullName>
    </submittedName>
</protein>
<feature type="compositionally biased region" description="Polar residues" evidence="1">
    <location>
        <begin position="42"/>
        <end position="58"/>
    </location>
</feature>
<gene>
    <name evidence="2" type="ORF">AGLY_007502</name>
</gene>
<organism evidence="2 3">
    <name type="scientific">Aphis glycines</name>
    <name type="common">Soybean aphid</name>
    <dbReference type="NCBI Taxonomy" id="307491"/>
    <lineage>
        <taxon>Eukaryota</taxon>
        <taxon>Metazoa</taxon>
        <taxon>Ecdysozoa</taxon>
        <taxon>Arthropoda</taxon>
        <taxon>Hexapoda</taxon>
        <taxon>Insecta</taxon>
        <taxon>Pterygota</taxon>
        <taxon>Neoptera</taxon>
        <taxon>Paraneoptera</taxon>
        <taxon>Hemiptera</taxon>
        <taxon>Sternorrhyncha</taxon>
        <taxon>Aphidomorpha</taxon>
        <taxon>Aphidoidea</taxon>
        <taxon>Aphididae</taxon>
        <taxon>Aphidini</taxon>
        <taxon>Aphis</taxon>
        <taxon>Aphis</taxon>
    </lineage>
</organism>
<evidence type="ECO:0000256" key="1">
    <source>
        <dbReference type="SAM" id="MobiDB-lite"/>
    </source>
</evidence>